<dbReference type="GO" id="GO:0003677">
    <property type="term" value="F:DNA binding"/>
    <property type="evidence" value="ECO:0007669"/>
    <property type="project" value="UniProtKB-KW"/>
</dbReference>
<sequence length="232" mass="26002">MGDALLRRDLAQVLIDFLKIWIHQILYQRAIYPPEIFEPRKKYNVPIHIAVFPDLVNYIDDFVKAVHHPLIHGDYRSVALTIQTQEQRTLERFVFEMDSLIPTTQVPPKTVLESGSTVKIADVEQYLRAALLRICASPSLLAPVTSNCNFFLSIETRQGPPADQGTDARALSQSQMGDWIPSPDQATYAKLIPLQTIPADAFKVNTYVMETMKKGKGKQAAAASTSHDRVIA</sequence>
<dbReference type="InterPro" id="IPR036570">
    <property type="entry name" value="HORMA_dom_sf"/>
</dbReference>
<evidence type="ECO:0000313" key="4">
    <source>
        <dbReference type="Proteomes" id="UP000242180"/>
    </source>
</evidence>
<dbReference type="InterPro" id="IPR045091">
    <property type="entry name" value="Mad2-like"/>
</dbReference>
<dbReference type="OMA" id="NTFVMEA"/>
<dbReference type="Pfam" id="PF02301">
    <property type="entry name" value="HORMA"/>
    <property type="match status" value="1"/>
</dbReference>
<dbReference type="EMBL" id="MCGN01000008">
    <property type="protein sequence ID" value="ORY93801.1"/>
    <property type="molecule type" value="Genomic_DNA"/>
</dbReference>
<dbReference type="Proteomes" id="UP000242180">
    <property type="component" value="Unassembled WGS sequence"/>
</dbReference>
<dbReference type="FunCoup" id="A0A1X2H5S6">
    <property type="interactions" value="3"/>
</dbReference>
<dbReference type="Gene3D" id="3.30.900.10">
    <property type="entry name" value="HORMA domain"/>
    <property type="match status" value="1"/>
</dbReference>
<name>A0A1X2H5S6_SYNRA</name>
<dbReference type="PANTHER" id="PTHR11842">
    <property type="entry name" value="MITOTIC SPINDLE ASSEMBLY CHECKPOINT PROTEIN MAD2"/>
    <property type="match status" value="1"/>
</dbReference>
<evidence type="ECO:0000256" key="1">
    <source>
        <dbReference type="ARBA" id="ARBA00010348"/>
    </source>
</evidence>
<comment type="caution">
    <text evidence="3">The sequence shown here is derived from an EMBL/GenBank/DDBJ whole genome shotgun (WGS) entry which is preliminary data.</text>
</comment>
<organism evidence="3 4">
    <name type="scientific">Syncephalastrum racemosum</name>
    <name type="common">Filamentous fungus</name>
    <dbReference type="NCBI Taxonomy" id="13706"/>
    <lineage>
        <taxon>Eukaryota</taxon>
        <taxon>Fungi</taxon>
        <taxon>Fungi incertae sedis</taxon>
        <taxon>Mucoromycota</taxon>
        <taxon>Mucoromycotina</taxon>
        <taxon>Mucoromycetes</taxon>
        <taxon>Mucorales</taxon>
        <taxon>Syncephalastraceae</taxon>
        <taxon>Syncephalastrum</taxon>
    </lineage>
</organism>
<keyword evidence="3" id="KW-0238">DNA-binding</keyword>
<dbReference type="STRING" id="13706.A0A1X2H5S6"/>
<reference evidence="3 4" key="1">
    <citation type="submission" date="2016-07" db="EMBL/GenBank/DDBJ databases">
        <title>Pervasive Adenine N6-methylation of Active Genes in Fungi.</title>
        <authorList>
            <consortium name="DOE Joint Genome Institute"/>
            <person name="Mondo S.J."/>
            <person name="Dannebaum R.O."/>
            <person name="Kuo R.C."/>
            <person name="Labutti K."/>
            <person name="Haridas S."/>
            <person name="Kuo A."/>
            <person name="Salamov A."/>
            <person name="Ahrendt S.R."/>
            <person name="Lipzen A."/>
            <person name="Sullivan W."/>
            <person name="Andreopoulos W.B."/>
            <person name="Clum A."/>
            <person name="Lindquist E."/>
            <person name="Daum C."/>
            <person name="Ramamoorthy G.K."/>
            <person name="Gryganskyi A."/>
            <person name="Culley D."/>
            <person name="Magnuson J.K."/>
            <person name="James T.Y."/>
            <person name="O'Malley M.A."/>
            <person name="Stajich J.E."/>
            <person name="Spatafora J.W."/>
            <person name="Visel A."/>
            <person name="Grigoriev I.V."/>
        </authorList>
    </citation>
    <scope>NUCLEOTIDE SEQUENCE [LARGE SCALE GENOMIC DNA]</scope>
    <source>
        <strain evidence="3 4">NRRL 2496</strain>
    </source>
</reference>
<proteinExistence type="inferred from homology"/>
<gene>
    <name evidence="3" type="ORF">BCR43DRAFT_346802</name>
</gene>
<keyword evidence="4" id="KW-1185">Reference proteome</keyword>
<evidence type="ECO:0000259" key="2">
    <source>
        <dbReference type="PROSITE" id="PS50815"/>
    </source>
</evidence>
<dbReference type="InterPro" id="IPR003511">
    <property type="entry name" value="HORMA_dom"/>
</dbReference>
<dbReference type="GO" id="GO:0016035">
    <property type="term" value="C:zeta DNA polymerase complex"/>
    <property type="evidence" value="ECO:0007669"/>
    <property type="project" value="TreeGrafter"/>
</dbReference>
<accession>A0A1X2H5S6</accession>
<comment type="similarity">
    <text evidence="1">Belongs to the MAD2 family.</text>
</comment>
<dbReference type="PROSITE" id="PS50815">
    <property type="entry name" value="HORMA"/>
    <property type="match status" value="1"/>
</dbReference>
<dbReference type="InParanoid" id="A0A1X2H5S6"/>
<evidence type="ECO:0000313" key="3">
    <source>
        <dbReference type="EMBL" id="ORY93801.1"/>
    </source>
</evidence>
<dbReference type="AlphaFoldDB" id="A0A1X2H5S6"/>
<dbReference type="PANTHER" id="PTHR11842:SF10">
    <property type="entry name" value="MITOTIC SPINDLE ASSEMBLY CHECKPOINT PROTEIN MAD2B"/>
    <property type="match status" value="1"/>
</dbReference>
<dbReference type="SUPFAM" id="SSF56019">
    <property type="entry name" value="The spindle assembly checkpoint protein mad2"/>
    <property type="match status" value="1"/>
</dbReference>
<feature type="domain" description="HORMA" evidence="2">
    <location>
        <begin position="8"/>
        <end position="208"/>
    </location>
</feature>
<dbReference type="OrthoDB" id="21254at2759"/>
<protein>
    <submittedName>
        <fullName evidence="3">DNA-binding protein</fullName>
    </submittedName>
</protein>